<sequence length="174" mass="19222">MTAAVTRTERTRSEHEVFRAGFIAGLIKLGFDTTLAPLILLDPWGVMRRQAAIVLGRHVVPLNAPFGLGTGIVALAVHFALSFFYAYLLILALRRTSRLAGIAIALIFGVAIYLFNFYVLTGIFPWFVDVRGVPQLVSTVVFTVTVSFVYYAMHPPPRLEEIGPSSQHSSRMVL</sequence>
<evidence type="ECO:0000256" key="1">
    <source>
        <dbReference type="SAM" id="Phobius"/>
    </source>
</evidence>
<feature type="transmembrane region" description="Helical" evidence="1">
    <location>
        <begin position="20"/>
        <end position="40"/>
    </location>
</feature>
<dbReference type="KEGG" id="llu:AKJ09_10848"/>
<reference evidence="2 3" key="1">
    <citation type="submission" date="2015-08" db="EMBL/GenBank/DDBJ databases">
        <authorList>
            <person name="Babu N.S."/>
            <person name="Beckwith C.J."/>
            <person name="Beseler K.G."/>
            <person name="Brison A."/>
            <person name="Carone J.V."/>
            <person name="Caskin T.P."/>
            <person name="Diamond M."/>
            <person name="Durham M.E."/>
            <person name="Foxe J.M."/>
            <person name="Go M."/>
            <person name="Henderson B.A."/>
            <person name="Jones I.B."/>
            <person name="McGettigan J.A."/>
            <person name="Micheletti S.J."/>
            <person name="Nasrallah M.E."/>
            <person name="Ortiz D."/>
            <person name="Piller C.R."/>
            <person name="Privatt S.R."/>
            <person name="Schneider S.L."/>
            <person name="Sharp S."/>
            <person name="Smith T.C."/>
            <person name="Stanton J.D."/>
            <person name="Ullery H.E."/>
            <person name="Wilson R.J."/>
            <person name="Serrano M.G."/>
            <person name="Buck G."/>
            <person name="Lee V."/>
            <person name="Wang Y."/>
            <person name="Carvalho R."/>
            <person name="Voegtly L."/>
            <person name="Shi R."/>
            <person name="Duckworth R."/>
            <person name="Johnson A."/>
            <person name="Loviza R."/>
            <person name="Walstead R."/>
            <person name="Shah Z."/>
            <person name="Kiflezghi M."/>
            <person name="Wade K."/>
            <person name="Ball S.L."/>
            <person name="Bradley K.W."/>
            <person name="Asai D.J."/>
            <person name="Bowman C.A."/>
            <person name="Russell D.A."/>
            <person name="Pope W.H."/>
            <person name="Jacobs-Sera D."/>
            <person name="Hendrix R.W."/>
            <person name="Hatfull G.F."/>
        </authorList>
    </citation>
    <scope>NUCLEOTIDE SEQUENCE [LARGE SCALE GENOMIC DNA]</scope>
    <source>
        <strain evidence="2 3">DSM 27648</strain>
    </source>
</reference>
<keyword evidence="1" id="KW-1133">Transmembrane helix</keyword>
<dbReference type="OrthoDB" id="5514518at2"/>
<name>A0A0K1QFH9_9BACT</name>
<dbReference type="EMBL" id="CP012333">
    <property type="protein sequence ID" value="AKV04185.1"/>
    <property type="molecule type" value="Genomic_DNA"/>
</dbReference>
<organism evidence="2 3">
    <name type="scientific">Labilithrix luteola</name>
    <dbReference type="NCBI Taxonomy" id="1391654"/>
    <lineage>
        <taxon>Bacteria</taxon>
        <taxon>Pseudomonadati</taxon>
        <taxon>Myxococcota</taxon>
        <taxon>Polyangia</taxon>
        <taxon>Polyangiales</taxon>
        <taxon>Labilitrichaceae</taxon>
        <taxon>Labilithrix</taxon>
    </lineage>
</organism>
<dbReference type="STRING" id="1391654.AKJ09_10848"/>
<gene>
    <name evidence="2" type="ORF">AKJ09_10848</name>
</gene>
<evidence type="ECO:0000313" key="3">
    <source>
        <dbReference type="Proteomes" id="UP000064967"/>
    </source>
</evidence>
<keyword evidence="1" id="KW-0812">Transmembrane</keyword>
<feature type="transmembrane region" description="Helical" evidence="1">
    <location>
        <begin position="133"/>
        <end position="153"/>
    </location>
</feature>
<keyword evidence="3" id="KW-1185">Reference proteome</keyword>
<feature type="transmembrane region" description="Helical" evidence="1">
    <location>
        <begin position="66"/>
        <end position="90"/>
    </location>
</feature>
<evidence type="ECO:0000313" key="2">
    <source>
        <dbReference type="EMBL" id="AKV04185.1"/>
    </source>
</evidence>
<keyword evidence="1" id="KW-0472">Membrane</keyword>
<accession>A0A0K1QFH9</accession>
<dbReference type="AlphaFoldDB" id="A0A0K1QFH9"/>
<proteinExistence type="predicted"/>
<dbReference type="Proteomes" id="UP000064967">
    <property type="component" value="Chromosome"/>
</dbReference>
<feature type="transmembrane region" description="Helical" evidence="1">
    <location>
        <begin position="102"/>
        <end position="127"/>
    </location>
</feature>
<protein>
    <submittedName>
        <fullName evidence="2">Na+/proline symporter</fullName>
    </submittedName>
</protein>
<dbReference type="RefSeq" id="WP_146654835.1">
    <property type="nucleotide sequence ID" value="NZ_CP012333.1"/>
</dbReference>